<dbReference type="SUPFAM" id="SSF54593">
    <property type="entry name" value="Glyoxalase/Bleomycin resistance protein/Dihydroxybiphenyl dioxygenase"/>
    <property type="match status" value="1"/>
</dbReference>
<evidence type="ECO:0000259" key="1">
    <source>
        <dbReference type="PROSITE" id="PS51819"/>
    </source>
</evidence>
<gene>
    <name evidence="2" type="ORF">BUTYVIB_01501</name>
</gene>
<reference evidence="2 3" key="1">
    <citation type="submission" date="2010-02" db="EMBL/GenBank/DDBJ databases">
        <authorList>
            <person name="Weinstock G."/>
            <person name="Sodergren E."/>
            <person name="Clifton S."/>
            <person name="Fulton L."/>
            <person name="Fulton B."/>
            <person name="Courtney L."/>
            <person name="Fronick C."/>
            <person name="Harrison M."/>
            <person name="Strong C."/>
            <person name="Farmer C."/>
            <person name="Delahaunty K."/>
            <person name="Markovic C."/>
            <person name="Hall O."/>
            <person name="Minx P."/>
            <person name="Tomlinson C."/>
            <person name="Mitreva M."/>
            <person name="Nelson J."/>
            <person name="Hou S."/>
            <person name="Wollam A."/>
            <person name="Pepin K.H."/>
            <person name="Johnson M."/>
            <person name="Bhonagiri V."/>
            <person name="Zhang X."/>
            <person name="Suruliraj S."/>
            <person name="Warren W."/>
            <person name="Chinwalla A."/>
            <person name="Mardis E.R."/>
            <person name="Wilson R.K."/>
        </authorList>
    </citation>
    <scope>NUCLEOTIDE SEQUENCE [LARGE SCALE GENOMIC DNA]</scope>
    <source>
        <strain evidence="2 3">DSM 2876</strain>
    </source>
</reference>
<proteinExistence type="predicted"/>
<dbReference type="InterPro" id="IPR004360">
    <property type="entry name" value="Glyas_Fos-R_dOase_dom"/>
</dbReference>
<dbReference type="AlphaFoldDB" id="D4S085"/>
<comment type="caution">
    <text evidence="2">The sequence shown here is derived from an EMBL/GenBank/DDBJ whole genome shotgun (WGS) entry which is preliminary data.</text>
</comment>
<dbReference type="EMBL" id="ABWN01000030">
    <property type="protein sequence ID" value="EFF68233.1"/>
    <property type="molecule type" value="Genomic_DNA"/>
</dbReference>
<sequence>MKYSSIYLVVKDFDKSLYFYEKLLEMKVSATNGKRFAMFNNDGLNLCLMNGYYDELYPEKKETKGEIYPEYDDMVGIANDVNSRKVFINLGVDDLDKEYQRIVELGIGKNLTPIRYLNVFSPYWYFTFMDPDGNPIEITGAHKE</sequence>
<dbReference type="RefSeq" id="WP_005603125.1">
    <property type="nucleotide sequence ID" value="NZ_GG663524.1"/>
</dbReference>
<dbReference type="Pfam" id="PF00903">
    <property type="entry name" value="Glyoxalase"/>
    <property type="match status" value="1"/>
</dbReference>
<organism evidence="2 3">
    <name type="scientific">Eshraghiella crossota DSM 2876</name>
    <dbReference type="NCBI Taxonomy" id="511680"/>
    <lineage>
        <taxon>Bacteria</taxon>
        <taxon>Bacillati</taxon>
        <taxon>Bacillota</taxon>
        <taxon>Clostridia</taxon>
        <taxon>Lachnospirales</taxon>
        <taxon>Lachnospiraceae</taxon>
        <taxon>Eshraghiella</taxon>
    </lineage>
</organism>
<dbReference type="STRING" id="45851.BHV86_10250"/>
<dbReference type="Gene3D" id="3.10.180.10">
    <property type="entry name" value="2,3-Dihydroxybiphenyl 1,2-Dioxygenase, domain 1"/>
    <property type="match status" value="1"/>
</dbReference>
<evidence type="ECO:0000313" key="3">
    <source>
        <dbReference type="Proteomes" id="UP000006238"/>
    </source>
</evidence>
<protein>
    <submittedName>
        <fullName evidence="2">Glyoxalase family protein</fullName>
    </submittedName>
</protein>
<dbReference type="InterPro" id="IPR037523">
    <property type="entry name" value="VOC_core"/>
</dbReference>
<dbReference type="InterPro" id="IPR029068">
    <property type="entry name" value="Glyas_Bleomycin-R_OHBP_Dase"/>
</dbReference>
<accession>D4S085</accession>
<dbReference type="eggNOG" id="ENOG5032RJG">
    <property type="taxonomic scope" value="Bacteria"/>
</dbReference>
<dbReference type="CDD" id="cd06587">
    <property type="entry name" value="VOC"/>
    <property type="match status" value="1"/>
</dbReference>
<dbReference type="GeneID" id="98918273"/>
<evidence type="ECO:0000313" key="2">
    <source>
        <dbReference type="EMBL" id="EFF68233.1"/>
    </source>
</evidence>
<feature type="domain" description="VOC" evidence="1">
    <location>
        <begin position="2"/>
        <end position="141"/>
    </location>
</feature>
<dbReference type="PROSITE" id="PS51819">
    <property type="entry name" value="VOC"/>
    <property type="match status" value="1"/>
</dbReference>
<name>D4S085_9FIRM</name>
<dbReference type="Proteomes" id="UP000006238">
    <property type="component" value="Unassembled WGS sequence"/>
</dbReference>
<dbReference type="HOGENOM" id="CLU_1794610_0_0_9"/>
<keyword evidence="3" id="KW-1185">Reference proteome</keyword>